<dbReference type="AlphaFoldDB" id="A0A223N1E0"/>
<protein>
    <recommendedName>
        <fullName evidence="2">UPF0294 protein CCZ37_09805</fullName>
    </recommendedName>
</protein>
<name>A0A223N1E0_9VIBR</name>
<dbReference type="Pfam" id="PF03372">
    <property type="entry name" value="Exo_endo_phos"/>
    <property type="match status" value="1"/>
</dbReference>
<organism evidence="4 5">
    <name type="scientific">Vibrio qinghaiensis</name>
    <dbReference type="NCBI Taxonomy" id="2025808"/>
    <lineage>
        <taxon>Bacteria</taxon>
        <taxon>Pseudomonadati</taxon>
        <taxon>Pseudomonadota</taxon>
        <taxon>Gammaproteobacteria</taxon>
        <taxon>Vibrionales</taxon>
        <taxon>Vibrionaceae</taxon>
        <taxon>Vibrio</taxon>
    </lineage>
</organism>
<evidence type="ECO:0000256" key="2">
    <source>
        <dbReference type="HAMAP-Rule" id="MF_01119"/>
    </source>
</evidence>
<keyword evidence="1 2" id="KW-0963">Cytoplasm</keyword>
<dbReference type="SUPFAM" id="SSF56219">
    <property type="entry name" value="DNase I-like"/>
    <property type="match status" value="1"/>
</dbReference>
<dbReference type="Proteomes" id="UP000215148">
    <property type="component" value="Chromosome 1"/>
</dbReference>
<dbReference type="NCBIfam" id="NF003840">
    <property type="entry name" value="PRK05421.1-2"/>
    <property type="match status" value="1"/>
</dbReference>
<comment type="subcellular location">
    <subcellularLocation>
        <location evidence="2">Cytoplasm</location>
    </subcellularLocation>
</comment>
<evidence type="ECO:0000256" key="1">
    <source>
        <dbReference type="ARBA" id="ARBA00022490"/>
    </source>
</evidence>
<evidence type="ECO:0000313" key="4">
    <source>
        <dbReference type="EMBL" id="ASU23567.1"/>
    </source>
</evidence>
<dbReference type="KEGG" id="vqi:CCZ37_09805"/>
<dbReference type="InterPro" id="IPR036691">
    <property type="entry name" value="Endo/exonu/phosph_ase_sf"/>
</dbReference>
<dbReference type="InterPro" id="IPR005135">
    <property type="entry name" value="Endo/exonuclease/phosphatase"/>
</dbReference>
<evidence type="ECO:0000259" key="3">
    <source>
        <dbReference type="Pfam" id="PF03372"/>
    </source>
</evidence>
<gene>
    <name evidence="4" type="ORF">CCZ37_09805</name>
</gene>
<feature type="domain" description="Endonuclease/exonuclease/phosphatase" evidence="3">
    <location>
        <begin position="70"/>
        <end position="275"/>
    </location>
</feature>
<proteinExistence type="inferred from homology"/>
<dbReference type="NCBIfam" id="NF003842">
    <property type="entry name" value="PRK05421.1-4"/>
    <property type="match status" value="1"/>
</dbReference>
<dbReference type="InterPro" id="IPR022958">
    <property type="entry name" value="UPF0294"/>
</dbReference>
<dbReference type="Gene3D" id="3.60.10.10">
    <property type="entry name" value="Endonuclease/exonuclease/phosphatase"/>
    <property type="match status" value="1"/>
</dbReference>
<keyword evidence="5" id="KW-1185">Reference proteome</keyword>
<comment type="similarity">
    <text evidence="2">Belongs to the UPF0294 family.</text>
</comment>
<dbReference type="HAMAP" id="MF_01119">
    <property type="entry name" value="UPF0294"/>
    <property type="match status" value="1"/>
</dbReference>
<dbReference type="GO" id="GO:0003824">
    <property type="term" value="F:catalytic activity"/>
    <property type="evidence" value="ECO:0007669"/>
    <property type="project" value="InterPro"/>
</dbReference>
<reference evidence="4 5" key="1">
    <citation type="submission" date="2017-08" db="EMBL/GenBank/DDBJ databases">
        <title>The Vibrio qinghaiensis sp.-Q67 is a luminous bacteria isolated firstly from Qinghai lake, Qinghai province, China, which has been proved to be very sensitive to detect environmental and food pollutants. Therefore, complete genome analysis of V. qinghaiensis sp.-Q67 highlights the potential application of this strain on detection of hazards in the contaminated environments.</title>
        <authorList>
            <person name="Gong L."/>
        </authorList>
    </citation>
    <scope>NUCLEOTIDE SEQUENCE [LARGE SCALE GENOMIC DNA]</scope>
    <source>
        <strain evidence="4 5">Q67</strain>
    </source>
</reference>
<evidence type="ECO:0000313" key="5">
    <source>
        <dbReference type="Proteomes" id="UP000215148"/>
    </source>
</evidence>
<dbReference type="EMBL" id="CP022741">
    <property type="protein sequence ID" value="ASU23567.1"/>
    <property type="molecule type" value="Genomic_DNA"/>
</dbReference>
<sequence length="284" mass="31704">MLNVMKRKYLLVLPLLLITAAVVSFFSIFTIPSTPQLLTIDGKSTSSPLICYDNPNARVIDEHGQLNVLVWNIYKQNRATWQSELNKFSQDAQLVLLQEASMTLSLKEWISQKQWGGTQADAFRVFGESAGVLNLGRQMPVLACAYTELEPWLRLPKSAIYALYRLSDGQTLAVVNLHAVNFTYGTQEYANQLEALLVQLKTHHGPLIVGGDFNSWSQARMDTLTAALNRVGLQEVSFEPDHRVQFVTGLVLDHLFYRGLTLLNAKAPVTDASDHNPLLASFSL</sequence>
<dbReference type="NCBIfam" id="NF003841">
    <property type="entry name" value="PRK05421.1-3"/>
    <property type="match status" value="1"/>
</dbReference>
<accession>A0A223N1E0</accession>
<dbReference type="GO" id="GO:0005737">
    <property type="term" value="C:cytoplasm"/>
    <property type="evidence" value="ECO:0007669"/>
    <property type="project" value="UniProtKB-SubCell"/>
</dbReference>